<dbReference type="NCBIfam" id="TIGR01240">
    <property type="entry name" value="mevDPdecarb"/>
    <property type="match status" value="1"/>
</dbReference>
<evidence type="ECO:0000256" key="6">
    <source>
        <dbReference type="ARBA" id="ARBA00023098"/>
    </source>
</evidence>
<keyword evidence="11" id="KW-1185">Reference proteome</keyword>
<evidence type="ECO:0000256" key="4">
    <source>
        <dbReference type="ARBA" id="ARBA00022741"/>
    </source>
</evidence>
<evidence type="ECO:0000313" key="11">
    <source>
        <dbReference type="Proteomes" id="UP000215563"/>
    </source>
</evidence>
<comment type="similarity">
    <text evidence="1">Belongs to the diphosphomevalonate decarboxylase family.</text>
</comment>
<feature type="domain" description="Diphosphomevalonate decarboxylase-like N-terminal" evidence="9">
    <location>
        <begin position="5"/>
        <end position="160"/>
    </location>
</feature>
<evidence type="ECO:0000256" key="1">
    <source>
        <dbReference type="ARBA" id="ARBA00008831"/>
    </source>
</evidence>
<dbReference type="InterPro" id="IPR005935">
    <property type="entry name" value="Mev_decarb"/>
</dbReference>
<dbReference type="Gene3D" id="3.30.230.10">
    <property type="match status" value="1"/>
</dbReference>
<evidence type="ECO:0000259" key="8">
    <source>
        <dbReference type="Pfam" id="PF18376"/>
    </source>
</evidence>
<dbReference type="Proteomes" id="UP000215563">
    <property type="component" value="Unassembled WGS sequence"/>
</dbReference>
<sequence>MTAVAYPNIALIKYWGKRDEDQVIPWADSLSLTLDVFPTTTTLHVGQTGDVDRVTVDGVPASGTVSRRVVGFLELVRKRAGRTESAVVSTHNDGPMGAGLASSASAFAALALAAAEAYGLELDATDLSRLARRGSGSAARSVFGGFVLWHAGEDDPGSFAEQIGVEFDPAMVITLIDTAPKALSSRTAMRSTVETSPLYRAWIESSRADLTDMRTALERGDLDMVGEIAERNALGMHATMLAARPAVRYLAAPTLNVLDNVTALRDEGTSAYATMDAGPNVKVLCSPGDADRVAARMREAVPGCTTVVARRGTGAALLTEEPG</sequence>
<dbReference type="InterPro" id="IPR020568">
    <property type="entry name" value="Ribosomal_Su5_D2-typ_SF"/>
</dbReference>
<dbReference type="PIRSF" id="PIRSF015950">
    <property type="entry name" value="Mev_P_decrbx"/>
    <property type="match status" value="1"/>
</dbReference>
<reference evidence="10 11" key="1">
    <citation type="submission" date="2017-07" db="EMBL/GenBank/DDBJ databases">
        <title>Amycolatopsis alba DSM 44262 Genome sequencing and assembly.</title>
        <authorList>
            <person name="Kaur N."/>
            <person name="Mayilraj S."/>
        </authorList>
    </citation>
    <scope>NUCLEOTIDE SEQUENCE [LARGE SCALE GENOMIC DNA]</scope>
    <source>
        <strain evidence="10 11">DSM 44262</strain>
    </source>
</reference>
<evidence type="ECO:0000256" key="7">
    <source>
        <dbReference type="ARBA" id="ARBA00023239"/>
    </source>
</evidence>
<dbReference type="InterPro" id="IPR014721">
    <property type="entry name" value="Ribsml_uS5_D2-typ_fold_subgr"/>
</dbReference>
<proteinExistence type="inferred from homology"/>
<dbReference type="FunFam" id="3.30.230.10:FF:000072">
    <property type="entry name" value="Diphosphomevalonate decarboxylase"/>
    <property type="match status" value="1"/>
</dbReference>
<keyword evidence="4" id="KW-0547">Nucleotide-binding</keyword>
<evidence type="ECO:0000313" key="10">
    <source>
        <dbReference type="EMBL" id="OXM47376.1"/>
    </source>
</evidence>
<dbReference type="Gene3D" id="3.30.70.890">
    <property type="entry name" value="GHMP kinase, C-terminal domain"/>
    <property type="match status" value="1"/>
</dbReference>
<comment type="caution">
    <text evidence="10">The sequence shown here is derived from an EMBL/GenBank/DDBJ whole genome shotgun (WGS) entry which is preliminary data.</text>
</comment>
<dbReference type="EMBL" id="NMQU01000076">
    <property type="protein sequence ID" value="OXM47376.1"/>
    <property type="molecule type" value="Genomic_DNA"/>
</dbReference>
<evidence type="ECO:0000259" key="9">
    <source>
        <dbReference type="Pfam" id="PF22700"/>
    </source>
</evidence>
<keyword evidence="3" id="KW-0444">Lipid biosynthesis</keyword>
<dbReference type="PANTHER" id="PTHR10977">
    <property type="entry name" value="DIPHOSPHOMEVALONATE DECARBOXYLASE"/>
    <property type="match status" value="1"/>
</dbReference>
<dbReference type="PANTHER" id="PTHR10977:SF3">
    <property type="entry name" value="DIPHOSPHOMEVALONATE DECARBOXYLASE"/>
    <property type="match status" value="1"/>
</dbReference>
<dbReference type="Pfam" id="PF18376">
    <property type="entry name" value="MDD_C"/>
    <property type="match status" value="1"/>
</dbReference>
<gene>
    <name evidence="10" type="primary">mvaD</name>
    <name evidence="10" type="ORF">CFP75_24365</name>
</gene>
<dbReference type="EC" id="4.1.1.33" evidence="2"/>
<dbReference type="Pfam" id="PF22700">
    <property type="entry name" value="MVD-like_N"/>
    <property type="match status" value="1"/>
</dbReference>
<dbReference type="SUPFAM" id="SSF54211">
    <property type="entry name" value="Ribosomal protein S5 domain 2-like"/>
    <property type="match status" value="1"/>
</dbReference>
<organism evidence="10 11">
    <name type="scientific">Amycolatopsis alba DSM 44262</name>
    <dbReference type="NCBI Taxonomy" id="1125972"/>
    <lineage>
        <taxon>Bacteria</taxon>
        <taxon>Bacillati</taxon>
        <taxon>Actinomycetota</taxon>
        <taxon>Actinomycetes</taxon>
        <taxon>Pseudonocardiales</taxon>
        <taxon>Pseudonocardiaceae</taxon>
        <taxon>Amycolatopsis</taxon>
    </lineage>
</organism>
<keyword evidence="6" id="KW-0443">Lipid metabolism</keyword>
<feature type="domain" description="Mvd1 C-terminal" evidence="8">
    <location>
        <begin position="172"/>
        <end position="305"/>
    </location>
</feature>
<evidence type="ECO:0000256" key="2">
    <source>
        <dbReference type="ARBA" id="ARBA00012296"/>
    </source>
</evidence>
<evidence type="ECO:0000256" key="5">
    <source>
        <dbReference type="ARBA" id="ARBA00022840"/>
    </source>
</evidence>
<evidence type="ECO:0000256" key="3">
    <source>
        <dbReference type="ARBA" id="ARBA00022516"/>
    </source>
</evidence>
<name>A0A229RL35_AMYAL</name>
<protein>
    <recommendedName>
        <fullName evidence="2">diphosphomevalonate decarboxylase</fullName>
        <ecNumber evidence="2">4.1.1.33</ecNumber>
    </recommendedName>
</protein>
<dbReference type="GO" id="GO:0019287">
    <property type="term" value="P:isopentenyl diphosphate biosynthetic process, mevalonate pathway"/>
    <property type="evidence" value="ECO:0007669"/>
    <property type="project" value="InterPro"/>
</dbReference>
<dbReference type="InterPro" id="IPR041431">
    <property type="entry name" value="Mvd1_C"/>
</dbReference>
<dbReference type="InterPro" id="IPR029765">
    <property type="entry name" value="Mev_diP_decarb"/>
</dbReference>
<dbReference type="GO" id="GO:0004163">
    <property type="term" value="F:diphosphomevalonate decarboxylase activity"/>
    <property type="evidence" value="ECO:0007669"/>
    <property type="project" value="UniProtKB-EC"/>
</dbReference>
<dbReference type="GO" id="GO:0005524">
    <property type="term" value="F:ATP binding"/>
    <property type="evidence" value="ECO:0007669"/>
    <property type="project" value="UniProtKB-KW"/>
</dbReference>
<keyword evidence="7" id="KW-0456">Lyase</keyword>
<keyword evidence="5" id="KW-0067">ATP-binding</keyword>
<dbReference type="AlphaFoldDB" id="A0A229RL35"/>
<accession>A0A229RL35</accession>
<dbReference type="SUPFAM" id="SSF55060">
    <property type="entry name" value="GHMP Kinase, C-terminal domain"/>
    <property type="match status" value="1"/>
</dbReference>
<dbReference type="GO" id="GO:0005829">
    <property type="term" value="C:cytosol"/>
    <property type="evidence" value="ECO:0007669"/>
    <property type="project" value="InterPro"/>
</dbReference>
<dbReference type="InterPro" id="IPR036554">
    <property type="entry name" value="GHMP_kinase_C_sf"/>
</dbReference>
<dbReference type="InterPro" id="IPR053859">
    <property type="entry name" value="MVD-like_N"/>
</dbReference>